<dbReference type="Proteomes" id="UP001497457">
    <property type="component" value="Chromosome 33rd"/>
</dbReference>
<organism evidence="3 4">
    <name type="scientific">Urochloa decumbens</name>
    <dbReference type="NCBI Taxonomy" id="240449"/>
    <lineage>
        <taxon>Eukaryota</taxon>
        <taxon>Viridiplantae</taxon>
        <taxon>Streptophyta</taxon>
        <taxon>Embryophyta</taxon>
        <taxon>Tracheophyta</taxon>
        <taxon>Spermatophyta</taxon>
        <taxon>Magnoliopsida</taxon>
        <taxon>Liliopsida</taxon>
        <taxon>Poales</taxon>
        <taxon>Poaceae</taxon>
        <taxon>PACMAD clade</taxon>
        <taxon>Panicoideae</taxon>
        <taxon>Panicodae</taxon>
        <taxon>Paniceae</taxon>
        <taxon>Melinidinae</taxon>
        <taxon>Urochloa</taxon>
    </lineage>
</organism>
<keyword evidence="4" id="KW-1185">Reference proteome</keyword>
<feature type="compositionally biased region" description="Pro residues" evidence="1">
    <location>
        <begin position="87"/>
        <end position="96"/>
    </location>
</feature>
<feature type="region of interest" description="Disordered" evidence="1">
    <location>
        <begin position="53"/>
        <end position="96"/>
    </location>
</feature>
<name>A0ABC9DD57_9POAL</name>
<gene>
    <name evidence="3" type="ORF">URODEC1_LOCUS84320</name>
</gene>
<keyword evidence="2" id="KW-0732">Signal</keyword>
<dbReference type="AlphaFoldDB" id="A0ABC9DD57"/>
<protein>
    <submittedName>
        <fullName evidence="3">Uncharacterized protein</fullName>
    </submittedName>
</protein>
<dbReference type="EMBL" id="OZ075143">
    <property type="protein sequence ID" value="CAL5037149.1"/>
    <property type="molecule type" value="Genomic_DNA"/>
</dbReference>
<reference evidence="4" key="1">
    <citation type="submission" date="2024-06" db="EMBL/GenBank/DDBJ databases">
        <authorList>
            <person name="Ryan C."/>
        </authorList>
    </citation>
    <scope>NUCLEOTIDE SEQUENCE [LARGE SCALE GENOMIC DNA]</scope>
</reference>
<accession>A0ABC9DD57</accession>
<feature type="chain" id="PRO_5044798002" evidence="2">
    <location>
        <begin position="25"/>
        <end position="96"/>
    </location>
</feature>
<proteinExistence type="predicted"/>
<evidence type="ECO:0000313" key="4">
    <source>
        <dbReference type="Proteomes" id="UP001497457"/>
    </source>
</evidence>
<evidence type="ECO:0000313" key="3">
    <source>
        <dbReference type="EMBL" id="CAL5037149.1"/>
    </source>
</evidence>
<reference evidence="3 4" key="2">
    <citation type="submission" date="2024-10" db="EMBL/GenBank/DDBJ databases">
        <authorList>
            <person name="Ryan C."/>
        </authorList>
    </citation>
    <scope>NUCLEOTIDE SEQUENCE [LARGE SCALE GENOMIC DNA]</scope>
</reference>
<evidence type="ECO:0000256" key="2">
    <source>
        <dbReference type="SAM" id="SignalP"/>
    </source>
</evidence>
<evidence type="ECO:0000256" key="1">
    <source>
        <dbReference type="SAM" id="MobiDB-lite"/>
    </source>
</evidence>
<sequence>MTMTMSRRVLAWFFMVVFLVGSFATPVRSSRGDGRSAWAAGAAGTATAGNYGVRDGGKKIWNRRSLGTRTTQPPAPVSNKMRAAAMPAPPSPTTRV</sequence>
<feature type="signal peptide" evidence="2">
    <location>
        <begin position="1"/>
        <end position="24"/>
    </location>
</feature>